<reference evidence="6" key="1">
    <citation type="submission" date="2020-12" db="EMBL/GenBank/DDBJ databases">
        <title>Oil enriched cultivation method for isolating marine PHA-producing bacteria.</title>
        <authorList>
            <person name="Zheng W."/>
            <person name="Yu S."/>
            <person name="Huang Y."/>
        </authorList>
    </citation>
    <scope>NUCLEOTIDE SEQUENCE</scope>
    <source>
        <strain evidence="6">SY-2-3</strain>
    </source>
</reference>
<comment type="cofactor">
    <cofactor evidence="3">
        <name>pyridoxal 5'-phosphate</name>
        <dbReference type="ChEBI" id="CHEBI:597326"/>
    </cofactor>
</comment>
<dbReference type="PANTHER" id="PTHR10146:SF14">
    <property type="entry name" value="PYRIDOXAL PHOSPHATE HOMEOSTASIS PROTEIN"/>
    <property type="match status" value="1"/>
</dbReference>
<dbReference type="PANTHER" id="PTHR10146">
    <property type="entry name" value="PROLINE SYNTHETASE CO-TRANSCRIBED BACTERIAL HOMOLOG PROTEIN"/>
    <property type="match status" value="1"/>
</dbReference>
<dbReference type="Proteomes" id="UP000664405">
    <property type="component" value="Unassembled WGS sequence"/>
</dbReference>
<dbReference type="InterPro" id="IPR001608">
    <property type="entry name" value="Ala_racemase_N"/>
</dbReference>
<evidence type="ECO:0000256" key="1">
    <source>
        <dbReference type="ARBA" id="ARBA00022898"/>
    </source>
</evidence>
<sequence>MSQSDLSSDKSDVAENLAEIQRNINAACIAAKRDPAEVTLVCVSKNHEADHVRKALLEGRRVFGENRVQEAVGKWPGLREEFPDIELHLIGPLQTNKLKDAVALFDVIETVDRPKLANALAKHRDKTGDCPDLFIQINTGEEEQKAGIPPKDADAFIRMCREELELPIKGLMCIPPVDEEPAPHFALLGKIAQKHGLKIKSMGMSGDYEAAIAIGATHVRVGTAIFGSRRY</sequence>
<name>A0A8I1M559_9PROT</name>
<evidence type="ECO:0000256" key="2">
    <source>
        <dbReference type="HAMAP-Rule" id="MF_02087"/>
    </source>
</evidence>
<feature type="modified residue" description="N6-(pyridoxal phosphate)lysine" evidence="2 3">
    <location>
        <position position="45"/>
    </location>
</feature>
<dbReference type="Gene3D" id="3.20.20.10">
    <property type="entry name" value="Alanine racemase"/>
    <property type="match status" value="1"/>
</dbReference>
<protein>
    <recommendedName>
        <fullName evidence="2">Pyridoxal phosphate homeostasis protein</fullName>
        <shortName evidence="2">PLP homeostasis protein</shortName>
    </recommendedName>
</protein>
<proteinExistence type="inferred from homology"/>
<evidence type="ECO:0000256" key="4">
    <source>
        <dbReference type="RuleBase" id="RU004514"/>
    </source>
</evidence>
<dbReference type="RefSeq" id="WP_206926481.1">
    <property type="nucleotide sequence ID" value="NZ_JAEKJW010000001.1"/>
</dbReference>
<dbReference type="AlphaFoldDB" id="A0A8I1M559"/>
<evidence type="ECO:0000313" key="7">
    <source>
        <dbReference type="Proteomes" id="UP000664405"/>
    </source>
</evidence>
<organism evidence="6 7">
    <name type="scientific">Thalassospira povalilytica</name>
    <dbReference type="NCBI Taxonomy" id="732237"/>
    <lineage>
        <taxon>Bacteria</taxon>
        <taxon>Pseudomonadati</taxon>
        <taxon>Pseudomonadota</taxon>
        <taxon>Alphaproteobacteria</taxon>
        <taxon>Rhodospirillales</taxon>
        <taxon>Thalassospiraceae</taxon>
        <taxon>Thalassospira</taxon>
    </lineage>
</organism>
<dbReference type="PIRSF" id="PIRSF004848">
    <property type="entry name" value="YBL036c_PLPDEIII"/>
    <property type="match status" value="1"/>
</dbReference>
<comment type="function">
    <text evidence="2">Pyridoxal 5'-phosphate (PLP)-binding protein, which is involved in PLP homeostasis.</text>
</comment>
<accession>A0A8I1M559</accession>
<dbReference type="SUPFAM" id="SSF51419">
    <property type="entry name" value="PLP-binding barrel"/>
    <property type="match status" value="1"/>
</dbReference>
<feature type="domain" description="Alanine racemase N-terminal" evidence="5">
    <location>
        <begin position="16"/>
        <end position="229"/>
    </location>
</feature>
<dbReference type="GO" id="GO:0030170">
    <property type="term" value="F:pyridoxal phosphate binding"/>
    <property type="evidence" value="ECO:0007669"/>
    <property type="project" value="UniProtKB-UniRule"/>
</dbReference>
<evidence type="ECO:0000259" key="5">
    <source>
        <dbReference type="Pfam" id="PF01168"/>
    </source>
</evidence>
<gene>
    <name evidence="6" type="ORF">JF547_02040</name>
</gene>
<dbReference type="HAMAP" id="MF_02087">
    <property type="entry name" value="PLP_homeostasis"/>
    <property type="match status" value="1"/>
</dbReference>
<comment type="similarity">
    <text evidence="2 4">Belongs to the pyridoxal phosphate-binding protein YggS/PROSC family.</text>
</comment>
<dbReference type="FunFam" id="3.20.20.10:FF:000018">
    <property type="entry name" value="Pyridoxal phosphate homeostasis protein"/>
    <property type="match status" value="1"/>
</dbReference>
<dbReference type="NCBIfam" id="TIGR00044">
    <property type="entry name" value="YggS family pyridoxal phosphate-dependent enzyme"/>
    <property type="match status" value="1"/>
</dbReference>
<evidence type="ECO:0000313" key="6">
    <source>
        <dbReference type="EMBL" id="MBN8195288.1"/>
    </source>
</evidence>
<dbReference type="InterPro" id="IPR011078">
    <property type="entry name" value="PyrdxlP_homeostasis"/>
</dbReference>
<keyword evidence="1 2" id="KW-0663">Pyridoxal phosphate</keyword>
<dbReference type="CDD" id="cd00635">
    <property type="entry name" value="PLPDE_III_YBL036c_like"/>
    <property type="match status" value="1"/>
</dbReference>
<dbReference type="InterPro" id="IPR029066">
    <property type="entry name" value="PLP-binding_barrel"/>
</dbReference>
<evidence type="ECO:0000256" key="3">
    <source>
        <dbReference type="PIRSR" id="PIRSR004848-1"/>
    </source>
</evidence>
<dbReference type="EMBL" id="JAEKJW010000001">
    <property type="protein sequence ID" value="MBN8195288.1"/>
    <property type="molecule type" value="Genomic_DNA"/>
</dbReference>
<dbReference type="Pfam" id="PF01168">
    <property type="entry name" value="Ala_racemase_N"/>
    <property type="match status" value="1"/>
</dbReference>
<comment type="caution">
    <text evidence="6">The sequence shown here is derived from an EMBL/GenBank/DDBJ whole genome shotgun (WGS) entry which is preliminary data.</text>
</comment>